<gene>
    <name evidence="1" type="ORF">MGAL_10B021029</name>
</gene>
<dbReference type="Gene3D" id="3.30.70.270">
    <property type="match status" value="1"/>
</dbReference>
<protein>
    <submittedName>
        <fullName evidence="1">Uncharacterized protein</fullName>
    </submittedName>
</protein>
<sequence>MPFFQTELKFLGKLVSVDGVSVNPENIQPVSSWPIPKNKKEVESFIGFANYQKRPHKTICRDCSSFTHAYWIESRISLEFRTTDSI</sequence>
<organism evidence="1 2">
    <name type="scientific">Mytilus galloprovincialis</name>
    <name type="common">Mediterranean mussel</name>
    <dbReference type="NCBI Taxonomy" id="29158"/>
    <lineage>
        <taxon>Eukaryota</taxon>
        <taxon>Metazoa</taxon>
        <taxon>Spiralia</taxon>
        <taxon>Lophotrochozoa</taxon>
        <taxon>Mollusca</taxon>
        <taxon>Bivalvia</taxon>
        <taxon>Autobranchia</taxon>
        <taxon>Pteriomorphia</taxon>
        <taxon>Mytilida</taxon>
        <taxon>Mytiloidea</taxon>
        <taxon>Mytilidae</taxon>
        <taxon>Mytilinae</taxon>
        <taxon>Mytilus</taxon>
    </lineage>
</organism>
<keyword evidence="2" id="KW-1185">Reference proteome</keyword>
<name>A0A8B6C0F2_MYTGA</name>
<dbReference type="EMBL" id="UYJE01000979">
    <property type="protein sequence ID" value="VDH98171.1"/>
    <property type="molecule type" value="Genomic_DNA"/>
</dbReference>
<dbReference type="InterPro" id="IPR043502">
    <property type="entry name" value="DNA/RNA_pol_sf"/>
</dbReference>
<dbReference type="InterPro" id="IPR043128">
    <property type="entry name" value="Rev_trsase/Diguanyl_cyclase"/>
</dbReference>
<dbReference type="Proteomes" id="UP000596742">
    <property type="component" value="Unassembled WGS sequence"/>
</dbReference>
<dbReference type="SUPFAM" id="SSF56672">
    <property type="entry name" value="DNA/RNA polymerases"/>
    <property type="match status" value="1"/>
</dbReference>
<accession>A0A8B6C0F2</accession>
<dbReference type="AlphaFoldDB" id="A0A8B6C0F2"/>
<comment type="caution">
    <text evidence="1">The sequence shown here is derived from an EMBL/GenBank/DDBJ whole genome shotgun (WGS) entry which is preliminary data.</text>
</comment>
<dbReference type="InterPro" id="IPR051320">
    <property type="entry name" value="Viral_Replic_Matur_Polypro"/>
</dbReference>
<proteinExistence type="predicted"/>
<dbReference type="OrthoDB" id="10068564at2759"/>
<evidence type="ECO:0000313" key="1">
    <source>
        <dbReference type="EMBL" id="VDH98171.1"/>
    </source>
</evidence>
<dbReference type="PANTHER" id="PTHR33064">
    <property type="entry name" value="POL PROTEIN"/>
    <property type="match status" value="1"/>
</dbReference>
<evidence type="ECO:0000313" key="2">
    <source>
        <dbReference type="Proteomes" id="UP000596742"/>
    </source>
</evidence>
<reference evidence="1" key="1">
    <citation type="submission" date="2018-11" db="EMBL/GenBank/DDBJ databases">
        <authorList>
            <person name="Alioto T."/>
            <person name="Alioto T."/>
        </authorList>
    </citation>
    <scope>NUCLEOTIDE SEQUENCE</scope>
</reference>
<dbReference type="PANTHER" id="PTHR33064:SF37">
    <property type="entry name" value="RIBONUCLEASE H"/>
    <property type="match status" value="1"/>
</dbReference>